<dbReference type="Gramene" id="OMO69934">
    <property type="protein sequence ID" value="OMO69934"/>
    <property type="gene ID" value="CCACVL1_19196"/>
</dbReference>
<accession>A0A1R3HI40</accession>
<feature type="non-terminal residue" evidence="1">
    <location>
        <position position="66"/>
    </location>
</feature>
<name>A0A1R3HI40_COCAP</name>
<proteinExistence type="predicted"/>
<evidence type="ECO:0000313" key="2">
    <source>
        <dbReference type="Proteomes" id="UP000188268"/>
    </source>
</evidence>
<evidence type="ECO:0000313" key="1">
    <source>
        <dbReference type="EMBL" id="OMO69934.1"/>
    </source>
</evidence>
<comment type="caution">
    <text evidence="1">The sequence shown here is derived from an EMBL/GenBank/DDBJ whole genome shotgun (WGS) entry which is preliminary data.</text>
</comment>
<protein>
    <submittedName>
        <fullName evidence="1">Uncharacterized protein</fullName>
    </submittedName>
</protein>
<dbReference type="Proteomes" id="UP000188268">
    <property type="component" value="Unassembled WGS sequence"/>
</dbReference>
<gene>
    <name evidence="1" type="ORF">CCACVL1_19196</name>
</gene>
<reference evidence="1 2" key="1">
    <citation type="submission" date="2013-09" db="EMBL/GenBank/DDBJ databases">
        <title>Corchorus capsularis genome sequencing.</title>
        <authorList>
            <person name="Alam M."/>
            <person name="Haque M.S."/>
            <person name="Islam M.S."/>
            <person name="Emdad E.M."/>
            <person name="Islam M.M."/>
            <person name="Ahmed B."/>
            <person name="Halim A."/>
            <person name="Hossen Q.M.M."/>
            <person name="Hossain M.Z."/>
            <person name="Ahmed R."/>
            <person name="Khan M.M."/>
            <person name="Islam R."/>
            <person name="Rashid M.M."/>
            <person name="Khan S.A."/>
            <person name="Rahman M.S."/>
            <person name="Alam M."/>
        </authorList>
    </citation>
    <scope>NUCLEOTIDE SEQUENCE [LARGE SCALE GENOMIC DNA]</scope>
    <source>
        <strain evidence="2">cv. CVL-1</strain>
        <tissue evidence="1">Whole seedling</tissue>
    </source>
</reference>
<organism evidence="1 2">
    <name type="scientific">Corchorus capsularis</name>
    <name type="common">Jute</name>
    <dbReference type="NCBI Taxonomy" id="210143"/>
    <lineage>
        <taxon>Eukaryota</taxon>
        <taxon>Viridiplantae</taxon>
        <taxon>Streptophyta</taxon>
        <taxon>Embryophyta</taxon>
        <taxon>Tracheophyta</taxon>
        <taxon>Spermatophyta</taxon>
        <taxon>Magnoliopsida</taxon>
        <taxon>eudicotyledons</taxon>
        <taxon>Gunneridae</taxon>
        <taxon>Pentapetalae</taxon>
        <taxon>rosids</taxon>
        <taxon>malvids</taxon>
        <taxon>Malvales</taxon>
        <taxon>Malvaceae</taxon>
        <taxon>Grewioideae</taxon>
        <taxon>Apeibeae</taxon>
        <taxon>Corchorus</taxon>
    </lineage>
</organism>
<dbReference type="EMBL" id="AWWV01011912">
    <property type="protein sequence ID" value="OMO69934.1"/>
    <property type="molecule type" value="Genomic_DNA"/>
</dbReference>
<keyword evidence="2" id="KW-1185">Reference proteome</keyword>
<dbReference type="AlphaFoldDB" id="A0A1R3HI40"/>
<sequence>MEWINKLVFLLAIVAILIAAMVTPTAFGFWPKKKPLFGCADHNQFCDGVIIQCCNPYRCSLPVVGG</sequence>